<name>A0A238TDC4_9NEIS</name>
<dbReference type="EMBL" id="FXUV01000046">
    <property type="protein sequence ID" value="SMQ13127.1"/>
    <property type="molecule type" value="Genomic_DNA"/>
</dbReference>
<dbReference type="EMBL" id="FXUV02000050">
    <property type="protein sequence ID" value="SNB80601.1"/>
    <property type="molecule type" value="Genomic_DNA"/>
</dbReference>
<sequence length="136" mass="16019">MTQNKQDLILKITQVMRTVQDAKSSCSSAGFAETVDFFSKSKAASLWSTTQNYSMRNKLDIMKHQLKELERELKNFQSNQTIHAPDDLLDLFLDDAFDWNVDWLSLFNTSRTYDIERQCSRIYNELDKLLRQLQKK</sequence>
<dbReference type="AlphaFoldDB" id="A0A238TDC4"/>
<reference evidence="2" key="1">
    <citation type="submission" date="2017-05" db="EMBL/GenBank/DDBJ databases">
        <authorList>
            <person name="Song R."/>
            <person name="Chenine A.L."/>
            <person name="Ruprecht R.M."/>
        </authorList>
    </citation>
    <scope>NUCLEOTIDE SEQUENCE</scope>
    <source>
        <strain evidence="2">Kingella_eburonensis</strain>
    </source>
</reference>
<reference evidence="3 4" key="2">
    <citation type="submission" date="2017-06" db="EMBL/GenBank/DDBJ databases">
        <authorList>
            <person name="Kim H.J."/>
            <person name="Triplett B.A."/>
        </authorList>
    </citation>
    <scope>NUCLEOTIDE SEQUENCE [LARGE SCALE GENOMIC DNA]</scope>
    <source>
        <strain evidence="3">Kingella_eburonensis</strain>
    </source>
</reference>
<dbReference type="Proteomes" id="UP000215450">
    <property type="component" value="Unassembled WGS sequence"/>
</dbReference>
<evidence type="ECO:0000313" key="2">
    <source>
        <dbReference type="EMBL" id="SMQ13127.1"/>
    </source>
</evidence>
<proteinExistence type="predicted"/>
<protein>
    <submittedName>
        <fullName evidence="3">Uncharacterized protein</fullName>
    </submittedName>
</protein>
<keyword evidence="1" id="KW-0175">Coiled coil</keyword>
<accession>A0A238TDC4</accession>
<gene>
    <name evidence="2" type="ORF">KEBURONENSIS_01869</name>
    <name evidence="3" type="ORF">KEBURONENSIS_01870</name>
</gene>
<dbReference type="STRING" id="1522312.GCA_900177895_01032"/>
<evidence type="ECO:0000313" key="3">
    <source>
        <dbReference type="EMBL" id="SNB80601.1"/>
    </source>
</evidence>
<evidence type="ECO:0000256" key="1">
    <source>
        <dbReference type="SAM" id="Coils"/>
    </source>
</evidence>
<evidence type="ECO:0000313" key="4">
    <source>
        <dbReference type="Proteomes" id="UP000215450"/>
    </source>
</evidence>
<dbReference type="RefSeq" id="WP_095063156.1">
    <property type="nucleotide sequence ID" value="NZ_FXUV02000050.1"/>
</dbReference>
<feature type="coiled-coil region" evidence="1">
    <location>
        <begin position="52"/>
        <end position="79"/>
    </location>
</feature>
<keyword evidence="4" id="KW-1185">Reference proteome</keyword>
<organism evidence="3 4">
    <name type="scientific">Kingella negevensis</name>
    <dbReference type="NCBI Taxonomy" id="1522312"/>
    <lineage>
        <taxon>Bacteria</taxon>
        <taxon>Pseudomonadati</taxon>
        <taxon>Pseudomonadota</taxon>
        <taxon>Betaproteobacteria</taxon>
        <taxon>Neisseriales</taxon>
        <taxon>Neisseriaceae</taxon>
        <taxon>Kingella</taxon>
    </lineage>
</organism>